<name>A0A848R2M0_PHOVU</name>
<evidence type="ECO:0000313" key="1">
    <source>
        <dbReference type="EMBL" id="NMW41152.1"/>
    </source>
</evidence>
<dbReference type="AlphaFoldDB" id="A0A848R2M0"/>
<dbReference type="EMBL" id="JABDSI010000124">
    <property type="protein sequence ID" value="NMW41152.1"/>
    <property type="molecule type" value="Genomic_DNA"/>
</dbReference>
<sequence>MGYDLIPKKNGVDSKHGMIFTWPVILKETGAGYLFGYGTNTFQPGKYIYDGSRLDGSPVSNDGFDVSKEDALIMARLFKGYVFVKRGLIEEWEKMSEKEQTLAKSLLGEKAAPPSEEFLRKVEMLAEFCEQSEGFNIW</sequence>
<evidence type="ECO:0000313" key="2">
    <source>
        <dbReference type="Proteomes" id="UP000583639"/>
    </source>
</evidence>
<proteinExistence type="predicted"/>
<dbReference type="Proteomes" id="UP000583639">
    <property type="component" value="Unassembled WGS sequence"/>
</dbReference>
<comment type="caution">
    <text evidence="1">The sequence shown here is derived from an EMBL/GenBank/DDBJ whole genome shotgun (WGS) entry which is preliminary data.</text>
</comment>
<organism evidence="1 2">
    <name type="scientific">Phocaeicola vulgatus</name>
    <name type="common">Bacteroides vulgatus</name>
    <dbReference type="NCBI Taxonomy" id="821"/>
    <lineage>
        <taxon>Bacteria</taxon>
        <taxon>Pseudomonadati</taxon>
        <taxon>Bacteroidota</taxon>
        <taxon>Bacteroidia</taxon>
        <taxon>Bacteroidales</taxon>
        <taxon>Bacteroidaceae</taxon>
        <taxon>Phocaeicola</taxon>
    </lineage>
</organism>
<protein>
    <submittedName>
        <fullName evidence="1">Uncharacterized protein</fullName>
    </submittedName>
</protein>
<accession>A0A848R2M0</accession>
<dbReference type="RefSeq" id="WP_032602144.1">
    <property type="nucleotide sequence ID" value="NZ_JABDSI010000124.1"/>
</dbReference>
<gene>
    <name evidence="1" type="ORF">HKQ55_13705</name>
</gene>
<reference evidence="1 2" key="1">
    <citation type="submission" date="2020-04" db="EMBL/GenBank/DDBJ databases">
        <title>A novel gut-associated lysogenic phage, Bacteroides phage BV01, alters the host transcriptome and bile acid metabolism in Bacteroides vulgatus.</title>
        <authorList>
            <person name="Campbell D.E."/>
            <person name="Ly L."/>
            <person name="Ridlon J.M."/>
            <person name="Hsiao A."/>
            <person name="Degnan P.H."/>
        </authorList>
    </citation>
    <scope>NUCLEOTIDE SEQUENCE [LARGE SCALE GENOMIC DNA]</scope>
    <source>
        <strain evidence="1 2">VPI-BV8526</strain>
    </source>
</reference>